<organism evidence="1 2">
    <name type="scientific">Diphasiastrum complanatum</name>
    <name type="common">Issler's clubmoss</name>
    <name type="synonym">Lycopodium complanatum</name>
    <dbReference type="NCBI Taxonomy" id="34168"/>
    <lineage>
        <taxon>Eukaryota</taxon>
        <taxon>Viridiplantae</taxon>
        <taxon>Streptophyta</taxon>
        <taxon>Embryophyta</taxon>
        <taxon>Tracheophyta</taxon>
        <taxon>Lycopodiopsida</taxon>
        <taxon>Lycopodiales</taxon>
        <taxon>Lycopodiaceae</taxon>
        <taxon>Lycopodioideae</taxon>
        <taxon>Diphasiastrum</taxon>
    </lineage>
</organism>
<keyword evidence="2" id="KW-1185">Reference proteome</keyword>
<proteinExistence type="predicted"/>
<accession>A0ACC2AIE6</accession>
<evidence type="ECO:0000313" key="1">
    <source>
        <dbReference type="EMBL" id="KAJ7517350.1"/>
    </source>
</evidence>
<evidence type="ECO:0000313" key="2">
    <source>
        <dbReference type="Proteomes" id="UP001162992"/>
    </source>
</evidence>
<name>A0ACC2AIE6_DIPCM</name>
<dbReference type="Proteomes" id="UP001162992">
    <property type="component" value="Chromosome 21"/>
</dbReference>
<dbReference type="EMBL" id="CM055112">
    <property type="protein sequence ID" value="KAJ7517350.1"/>
    <property type="molecule type" value="Genomic_DNA"/>
</dbReference>
<gene>
    <name evidence="1" type="ORF">O6H91_21G020200</name>
</gene>
<sequence>MLNNQAYCIRYLFLRSIGQVLAWILYLPCQQQLGDMMVSMWWWIGLQNMHLSYLIKLLKVQFLNNVFKLHGIPKEIVSDKDSRCISTFREVIMSKLGIKLCSSTSFHPETDGQTERVNQWLECYLRHFVSNHQTKWVDWLYLAEFCYNSTPHVSIDMTPFFALYGHEPLQPLVQICQRL</sequence>
<comment type="caution">
    <text evidence="1">The sequence shown here is derived from an EMBL/GenBank/DDBJ whole genome shotgun (WGS) entry which is preliminary data.</text>
</comment>
<reference evidence="2" key="1">
    <citation type="journal article" date="2024" name="Proc. Natl. Acad. Sci. U.S.A.">
        <title>Extraordinary preservation of gene collinearity over three hundred million years revealed in homosporous lycophytes.</title>
        <authorList>
            <person name="Li C."/>
            <person name="Wickell D."/>
            <person name="Kuo L.Y."/>
            <person name="Chen X."/>
            <person name="Nie B."/>
            <person name="Liao X."/>
            <person name="Peng D."/>
            <person name="Ji J."/>
            <person name="Jenkins J."/>
            <person name="Williams M."/>
            <person name="Shu S."/>
            <person name="Plott C."/>
            <person name="Barry K."/>
            <person name="Rajasekar S."/>
            <person name="Grimwood J."/>
            <person name="Han X."/>
            <person name="Sun S."/>
            <person name="Hou Z."/>
            <person name="He W."/>
            <person name="Dai G."/>
            <person name="Sun C."/>
            <person name="Schmutz J."/>
            <person name="Leebens-Mack J.H."/>
            <person name="Li F.W."/>
            <person name="Wang L."/>
        </authorList>
    </citation>
    <scope>NUCLEOTIDE SEQUENCE [LARGE SCALE GENOMIC DNA]</scope>
    <source>
        <strain evidence="2">cv. PW_Plant_1</strain>
    </source>
</reference>
<protein>
    <submittedName>
        <fullName evidence="1">Uncharacterized protein</fullName>
    </submittedName>
</protein>